<dbReference type="SUPFAM" id="SSF47473">
    <property type="entry name" value="EF-hand"/>
    <property type="match status" value="1"/>
</dbReference>
<sequence>AGKLIAVGDTAKTSFQEMSRVVRKFVNSVRPPVGAVRVFHGKANDPDIASRLVHGVNTRQSINAASVINLTPKTLFQERLHQLQETTNKKAPLGRAQAQGLNFPSWLDPEKTTFGLKTFQSVSEGGAVINPPKTADQVKNEANEGHQLYVRSHGSYSVGERIDRKYDWSRCGKESKFGVPTPHHSDGRNISKCFQWPSVSLRHSSPKLSLKHSSEFRVKQQPEINNLQDSIAETLNVSRDHTFGVLTKPESFGVVDLLQQTPPGEYVKGKDRQRALLSAIQHKLKMYNYQKFNSLLEAFQFYDKKCQGNIDKEDLKAVCHEFNLTVSETLLDDLINYCDADKDEQINFLECLYFAGRRIQTAPASMQRTDLLEISTGSPLLCAEDLEPLEVGSIKKTPKTLSRWKTSQNHFDTSASVINAVVGRPSTSHYHTYGVPSVRTDLPAPRIKAFGDRTNYGDESTVHDLLHPPLLSLYGVHEEELFSPRSKDEMLQIFHKVGLDLAEETFEEAWKLASMKHPAGDVCVENLRNVLAQLQAH</sequence>
<evidence type="ECO:0000313" key="9">
    <source>
        <dbReference type="EMBL" id="TRY95977.1"/>
    </source>
</evidence>
<feature type="domain" description="EF-hand" evidence="8">
    <location>
        <begin position="290"/>
        <end position="325"/>
    </location>
</feature>
<evidence type="ECO:0000256" key="7">
    <source>
        <dbReference type="ARBA" id="ARBA00023273"/>
    </source>
</evidence>
<feature type="non-terminal residue" evidence="9">
    <location>
        <position position="1"/>
    </location>
</feature>
<evidence type="ECO:0000256" key="1">
    <source>
        <dbReference type="ARBA" id="ARBA00004611"/>
    </source>
</evidence>
<keyword evidence="7" id="KW-0966">Cell projection</keyword>
<keyword evidence="6" id="KW-0206">Cytoskeleton</keyword>
<evidence type="ECO:0000256" key="6">
    <source>
        <dbReference type="ARBA" id="ARBA00023212"/>
    </source>
</evidence>
<gene>
    <name evidence="9" type="ORF">DNTS_005874</name>
</gene>
<keyword evidence="10" id="KW-1185">Reference proteome</keyword>
<dbReference type="Gene3D" id="1.10.238.10">
    <property type="entry name" value="EF-hand"/>
    <property type="match status" value="1"/>
</dbReference>
<dbReference type="Pfam" id="PF25325">
    <property type="entry name" value="EF-hand_EFHB_C"/>
    <property type="match status" value="1"/>
</dbReference>
<dbReference type="InterPro" id="IPR057428">
    <property type="entry name" value="EFHB_EF-hand_C"/>
</dbReference>
<keyword evidence="4" id="KW-0282">Flagellum</keyword>
<dbReference type="PANTHER" id="PTHR12086">
    <property type="entry name" value="EF-HAND DOMAIN C-TERMINAL CONTAINING PROTEIN"/>
    <property type="match status" value="1"/>
</dbReference>
<dbReference type="InterPro" id="IPR011992">
    <property type="entry name" value="EF-hand-dom_pair"/>
</dbReference>
<dbReference type="InterPro" id="IPR002048">
    <property type="entry name" value="EF_hand_dom"/>
</dbReference>
<keyword evidence="3" id="KW-0677">Repeat</keyword>
<accession>A0A553R1C0</accession>
<evidence type="ECO:0000256" key="5">
    <source>
        <dbReference type="ARBA" id="ARBA00023069"/>
    </source>
</evidence>
<dbReference type="STRING" id="623744.A0A553R1C0"/>
<evidence type="ECO:0000259" key="8">
    <source>
        <dbReference type="PROSITE" id="PS50222"/>
    </source>
</evidence>
<organism evidence="9 10">
    <name type="scientific">Danionella cerebrum</name>
    <dbReference type="NCBI Taxonomy" id="2873325"/>
    <lineage>
        <taxon>Eukaryota</taxon>
        <taxon>Metazoa</taxon>
        <taxon>Chordata</taxon>
        <taxon>Craniata</taxon>
        <taxon>Vertebrata</taxon>
        <taxon>Euteleostomi</taxon>
        <taxon>Actinopterygii</taxon>
        <taxon>Neopterygii</taxon>
        <taxon>Teleostei</taxon>
        <taxon>Ostariophysi</taxon>
        <taxon>Cypriniformes</taxon>
        <taxon>Danionidae</taxon>
        <taxon>Danioninae</taxon>
        <taxon>Danionella</taxon>
    </lineage>
</organism>
<evidence type="ECO:0000313" key="10">
    <source>
        <dbReference type="Proteomes" id="UP000316079"/>
    </source>
</evidence>
<dbReference type="Pfam" id="PF13499">
    <property type="entry name" value="EF-hand_7"/>
    <property type="match status" value="1"/>
</dbReference>
<dbReference type="CDD" id="cd00051">
    <property type="entry name" value="EFh"/>
    <property type="match status" value="1"/>
</dbReference>
<dbReference type="PANTHER" id="PTHR12086:SF12">
    <property type="entry name" value="EF-HAND DOMAIN-CONTAINING FAMILY MEMBER B"/>
    <property type="match status" value="1"/>
</dbReference>
<dbReference type="GO" id="GO:0005509">
    <property type="term" value="F:calcium ion binding"/>
    <property type="evidence" value="ECO:0007669"/>
    <property type="project" value="InterPro"/>
</dbReference>
<dbReference type="InterPro" id="IPR040193">
    <property type="entry name" value="EFHC1/EFHC2/EFHB"/>
</dbReference>
<evidence type="ECO:0000256" key="4">
    <source>
        <dbReference type="ARBA" id="ARBA00022846"/>
    </source>
</evidence>
<dbReference type="AlphaFoldDB" id="A0A553R1C0"/>
<keyword evidence="2" id="KW-0963">Cytoplasm</keyword>
<comment type="subcellular location">
    <subcellularLocation>
        <location evidence="1">Cytoplasm</location>
        <location evidence="1">Cytoskeleton</location>
        <location evidence="1">Flagellum axoneme</location>
    </subcellularLocation>
</comment>
<comment type="caution">
    <text evidence="9">The sequence shown here is derived from an EMBL/GenBank/DDBJ whole genome shotgun (WGS) entry which is preliminary data.</text>
</comment>
<dbReference type="OrthoDB" id="2096280at2759"/>
<evidence type="ECO:0000256" key="3">
    <source>
        <dbReference type="ARBA" id="ARBA00022737"/>
    </source>
</evidence>
<keyword evidence="5" id="KW-0969">Cilium</keyword>
<reference evidence="9 10" key="1">
    <citation type="journal article" date="2019" name="Sci. Data">
        <title>Hybrid genome assembly and annotation of Danionella translucida.</title>
        <authorList>
            <person name="Kadobianskyi M."/>
            <person name="Schulze L."/>
            <person name="Schuelke M."/>
            <person name="Judkewitz B."/>
        </authorList>
    </citation>
    <scope>NUCLEOTIDE SEQUENCE [LARGE SCALE GENOMIC DNA]</scope>
    <source>
        <strain evidence="9 10">Bolton</strain>
    </source>
</reference>
<dbReference type="EMBL" id="SRMA01025331">
    <property type="protein sequence ID" value="TRY95977.1"/>
    <property type="molecule type" value="Genomic_DNA"/>
</dbReference>
<proteinExistence type="predicted"/>
<name>A0A553R1C0_9TELE</name>
<dbReference type="Proteomes" id="UP000316079">
    <property type="component" value="Unassembled WGS sequence"/>
</dbReference>
<evidence type="ECO:0000256" key="2">
    <source>
        <dbReference type="ARBA" id="ARBA00022490"/>
    </source>
</evidence>
<protein>
    <recommendedName>
        <fullName evidence="8">EF-hand domain-containing protein</fullName>
    </recommendedName>
</protein>
<dbReference type="PROSITE" id="PS50222">
    <property type="entry name" value="EF_HAND_2"/>
    <property type="match status" value="1"/>
</dbReference>